<organism evidence="14 15">
    <name type="scientific">Vitreoscilla filiformis</name>
    <dbReference type="NCBI Taxonomy" id="63"/>
    <lineage>
        <taxon>Bacteria</taxon>
        <taxon>Pseudomonadati</taxon>
        <taxon>Pseudomonadota</taxon>
        <taxon>Betaproteobacteria</taxon>
        <taxon>Neisseriales</taxon>
        <taxon>Neisseriaceae</taxon>
        <taxon>Vitreoscilla</taxon>
    </lineage>
</organism>
<dbReference type="GO" id="GO:0005886">
    <property type="term" value="C:plasma membrane"/>
    <property type="evidence" value="ECO:0007669"/>
    <property type="project" value="TreeGrafter"/>
</dbReference>
<dbReference type="KEGG" id="vff:VITFI_CDS1873"/>
<evidence type="ECO:0000256" key="10">
    <source>
        <dbReference type="ARBA" id="ARBA00022840"/>
    </source>
</evidence>
<evidence type="ECO:0000256" key="6">
    <source>
        <dbReference type="ARBA" id="ARBA00022556"/>
    </source>
</evidence>
<keyword evidence="15" id="KW-1185">Reference proteome</keyword>
<evidence type="ECO:0000313" key="15">
    <source>
        <dbReference type="Proteomes" id="UP000199729"/>
    </source>
</evidence>
<reference evidence="14 15" key="1">
    <citation type="submission" date="2017-07" db="EMBL/GenBank/DDBJ databases">
        <title>Complete Genome Sequence of the cosmetic ferment Vitreoscilla filiformis (ATCC15551).</title>
        <authorList>
            <person name="Contreras S."/>
            <person name="Sagory-Zalkind P."/>
            <person name="Blanquart H."/>
            <person name="Iltis A."/>
            <person name="Morand S.C."/>
        </authorList>
    </citation>
    <scope>NUCLEOTIDE SEQUENCE [LARGE SCALE GENOMIC DNA]</scope>
    <source>
        <strain evidence="14 15">ATCC 15551</strain>
    </source>
</reference>
<evidence type="ECO:0000256" key="11">
    <source>
        <dbReference type="ARBA" id="ARBA00023098"/>
    </source>
</evidence>
<sequence length="367" mass="40214">MSLRWQQALQRAWWHPGESAWSLALRPLSWLVRAVVAGRTWRQSRPDAQARLVEQRRAAGLDACPILVVGNLIVGGAGKTPTTLALIRWLQTQGWHPGVVSRGYGRRGTGLCDVGPTTPATECGDEPLLLHRRSGVPVCVNADRLAAAQRLRELHPDVNVIVADDGLQHTRLPRDAQLIVFDARGIGNGHVLPAGPLRQPWPDTPPARSLVIYNADAPSTPWPGHLARRRLAGVVALDTWSSSQRQPPQADTLHALQTRSRTHPVLAAAGLAEPERFFTMLERQWGLHIVRHPLPDHADLSALTWPDGVDDVIVTEKDAVKLMAMASTPGPRIWVAPLDFELPDAVSAQLADWLMPWHPPSSRSAAP</sequence>
<keyword evidence="11 13" id="KW-0443">Lipid metabolism</keyword>
<evidence type="ECO:0000256" key="8">
    <source>
        <dbReference type="ARBA" id="ARBA00022741"/>
    </source>
</evidence>
<evidence type="ECO:0000256" key="1">
    <source>
        <dbReference type="ARBA" id="ARBA00002274"/>
    </source>
</evidence>
<dbReference type="RefSeq" id="WP_089416711.1">
    <property type="nucleotide sequence ID" value="NZ_CP022423.1"/>
</dbReference>
<evidence type="ECO:0000256" key="13">
    <source>
        <dbReference type="HAMAP-Rule" id="MF_00409"/>
    </source>
</evidence>
<dbReference type="InterPro" id="IPR027417">
    <property type="entry name" value="P-loop_NTPase"/>
</dbReference>
<proteinExistence type="inferred from homology"/>
<evidence type="ECO:0000313" key="14">
    <source>
        <dbReference type="EMBL" id="ASM77651.1"/>
    </source>
</evidence>
<dbReference type="HAMAP" id="MF_00409">
    <property type="entry name" value="LpxK"/>
    <property type="match status" value="1"/>
</dbReference>
<evidence type="ECO:0000256" key="2">
    <source>
        <dbReference type="ARBA" id="ARBA00004870"/>
    </source>
</evidence>
<dbReference type="EMBL" id="CP022423">
    <property type="protein sequence ID" value="ASM77651.1"/>
    <property type="molecule type" value="Genomic_DNA"/>
</dbReference>
<dbReference type="InterPro" id="IPR003758">
    <property type="entry name" value="LpxK"/>
</dbReference>
<dbReference type="PANTHER" id="PTHR42724:SF1">
    <property type="entry name" value="TETRAACYLDISACCHARIDE 4'-KINASE, MITOCHONDRIAL-RELATED"/>
    <property type="match status" value="1"/>
</dbReference>
<dbReference type="GO" id="GO:0009245">
    <property type="term" value="P:lipid A biosynthetic process"/>
    <property type="evidence" value="ECO:0007669"/>
    <property type="project" value="UniProtKB-UniRule"/>
</dbReference>
<dbReference type="Pfam" id="PF02606">
    <property type="entry name" value="LpxK"/>
    <property type="match status" value="1"/>
</dbReference>
<dbReference type="EC" id="2.7.1.130" evidence="3 13"/>
<dbReference type="OrthoDB" id="9766423at2"/>
<dbReference type="NCBIfam" id="TIGR00682">
    <property type="entry name" value="lpxK"/>
    <property type="match status" value="1"/>
</dbReference>
<dbReference type="AlphaFoldDB" id="A0A221KF57"/>
<comment type="function">
    <text evidence="1 13">Transfers the gamma-phosphate of ATP to the 4'-position of a tetraacyldisaccharide 1-phosphate intermediate (termed DS-1-P) to form tetraacyldisaccharide 1,4'-bis-phosphate (lipid IVA).</text>
</comment>
<dbReference type="SUPFAM" id="SSF52540">
    <property type="entry name" value="P-loop containing nucleoside triphosphate hydrolases"/>
    <property type="match status" value="1"/>
</dbReference>
<evidence type="ECO:0000256" key="12">
    <source>
        <dbReference type="ARBA" id="ARBA00029757"/>
    </source>
</evidence>
<keyword evidence="8 13" id="KW-0547">Nucleotide-binding</keyword>
<keyword evidence="7 13" id="KW-0808">Transferase</keyword>
<comment type="pathway">
    <text evidence="2 13">Glycolipid biosynthesis; lipid IV(A) biosynthesis; lipid IV(A) from (3R)-3-hydroxytetradecanoyl-[acyl-carrier-protein] and UDP-N-acetyl-alpha-D-glucosamine: step 6/6.</text>
</comment>
<comment type="catalytic activity">
    <reaction evidence="13">
        <text>a lipid A disaccharide + ATP = a lipid IVA + ADP + H(+)</text>
        <dbReference type="Rhea" id="RHEA:67840"/>
        <dbReference type="ChEBI" id="CHEBI:15378"/>
        <dbReference type="ChEBI" id="CHEBI:30616"/>
        <dbReference type="ChEBI" id="CHEBI:176343"/>
        <dbReference type="ChEBI" id="CHEBI:176425"/>
        <dbReference type="ChEBI" id="CHEBI:456216"/>
        <dbReference type="EC" id="2.7.1.130"/>
    </reaction>
</comment>
<dbReference type="Proteomes" id="UP000199729">
    <property type="component" value="Chromosome"/>
</dbReference>
<keyword evidence="10 13" id="KW-0067">ATP-binding</keyword>
<keyword evidence="5 13" id="KW-0444">Lipid biosynthesis</keyword>
<evidence type="ECO:0000256" key="3">
    <source>
        <dbReference type="ARBA" id="ARBA00012071"/>
    </source>
</evidence>
<name>A0A221KF57_VITFI</name>
<evidence type="ECO:0000256" key="4">
    <source>
        <dbReference type="ARBA" id="ARBA00016436"/>
    </source>
</evidence>
<evidence type="ECO:0000256" key="5">
    <source>
        <dbReference type="ARBA" id="ARBA00022516"/>
    </source>
</evidence>
<gene>
    <name evidence="13" type="primary">lpxK</name>
    <name evidence="14" type="ORF">VITFI_CDS1873</name>
</gene>
<dbReference type="GO" id="GO:0009029">
    <property type="term" value="F:lipid-A 4'-kinase activity"/>
    <property type="evidence" value="ECO:0007669"/>
    <property type="project" value="UniProtKB-UniRule"/>
</dbReference>
<keyword evidence="6 13" id="KW-0441">Lipid A biosynthesis</keyword>
<accession>A0A221KF57</accession>
<evidence type="ECO:0000256" key="9">
    <source>
        <dbReference type="ARBA" id="ARBA00022777"/>
    </source>
</evidence>
<dbReference type="GO" id="GO:0009244">
    <property type="term" value="P:lipopolysaccharide core region biosynthetic process"/>
    <property type="evidence" value="ECO:0007669"/>
    <property type="project" value="TreeGrafter"/>
</dbReference>
<dbReference type="UniPathway" id="UPA00359">
    <property type="reaction ID" value="UER00482"/>
</dbReference>
<evidence type="ECO:0000256" key="7">
    <source>
        <dbReference type="ARBA" id="ARBA00022679"/>
    </source>
</evidence>
<dbReference type="GO" id="GO:0005524">
    <property type="term" value="F:ATP binding"/>
    <property type="evidence" value="ECO:0007669"/>
    <property type="project" value="UniProtKB-UniRule"/>
</dbReference>
<protein>
    <recommendedName>
        <fullName evidence="4 13">Tetraacyldisaccharide 4'-kinase</fullName>
        <ecNumber evidence="3 13">2.7.1.130</ecNumber>
    </recommendedName>
    <alternativeName>
        <fullName evidence="12 13">Lipid A 4'-kinase</fullName>
    </alternativeName>
</protein>
<dbReference type="PANTHER" id="PTHR42724">
    <property type="entry name" value="TETRAACYLDISACCHARIDE 4'-KINASE"/>
    <property type="match status" value="1"/>
</dbReference>
<keyword evidence="9 13" id="KW-0418">Kinase</keyword>
<feature type="binding site" evidence="13">
    <location>
        <begin position="73"/>
        <end position="80"/>
    </location>
    <ligand>
        <name>ATP</name>
        <dbReference type="ChEBI" id="CHEBI:30616"/>
    </ligand>
</feature>
<comment type="similarity">
    <text evidence="13">Belongs to the LpxK family.</text>
</comment>